<evidence type="ECO:0000256" key="1">
    <source>
        <dbReference type="ARBA" id="ARBA00006192"/>
    </source>
</evidence>
<feature type="compositionally biased region" description="Low complexity" evidence="6">
    <location>
        <begin position="31"/>
        <end position="53"/>
    </location>
</feature>
<comment type="similarity">
    <text evidence="1">Belongs to the CCM1 family.</text>
</comment>
<sequence length="1067" mass="113438">MPASSFSKIAIQLSRFANFQAAHQGANAFRGSAAGSASNGASSGAAASLSSAGAGPGSGAGGAKFSAGRGAYQSYTNTGGRAVVQAGSSSTNDGSNPLEDEDEHIAQARGLRLAPRRRHSSNLTARPLVNRDSFSNHALRFKSAFAANEQPQQASPAAITATTTAPPAELYQDLIDAKKRRDRVAVSTLVAAYRQLPASQQTTAGFNAALQAQEEVRQPGESLREMRETHQDMLEAGCLPNSSTSAVLVKALCARDQEKQADTQVPDVAAEEQASSEAWRVLTTSPSGLQDIAAYNALLARCAAKGDVERAQAVYAMVQAAGEKACPNAATYTAMIECYAAAADIDSTAAIASLKDILVAAIVSMRSPKWINANDEQVFSAYIRATIFLDAPEEAIALFERLVVNDNDLPSPSVSTTETLVTAFAQSGDIETASAWIEKLEAIEGLIALPDFSQLKATLRESTSPSAVEQPSPVLSSDDAASATMSTAPTSLGESGIELSLGSSDQVPSPVAQSAINLDLGERLKFLLRVKRGSQQQQPNIDAAYRLLRTELDCNGTYAPPDAIAQLLNLFGRAGKLQRVYELRDMAHAAIASASTLDAEWQRAAWIEVEDNVISALAHGGDVESAHNVRHALLSTGASPSANAYAALISSIRDSTDEALLAEQLWDESQRLGVQPNIYLVNTVISRLGRARRADRALQLYQRLPSLGLKPTSITYGASLNCAVRVGDIGTAEQIFEAMESDPAFVARPPGYNSMIQFFTYTRPDREKALYYWGKMQERGVKPSSHTYKLLLDVHGAIEPRDVAGMNAIFLRLLRDHTPGVSVSGPHWSALISCHSANLERCRDIFRSIPLKTGARPDAVAYEALLAVYAQHGRADLIDGLLGEMMRLGVDRTAYIANHAIEGYVSADVQGTGEGLVKARAIFLAMAQPPAGVASHGNHPLPRHQHQQHQQHPASRGAPLAQQSATMPIEQVLAATMGSSGSANSNSDLSNNGSASSDVPGPASLDDTLHLVSRAFAGVCPEPSTYERIIALEVAAGCMYNAEQVVARMEERAFPPALVLRARALLR</sequence>
<dbReference type="PANTHER" id="PTHR47447:SF23">
    <property type="entry name" value="PENTACOTRIPEPTIDE-REPEAT REGION OF PRORP DOMAIN-CONTAINING PROTEIN"/>
    <property type="match status" value="1"/>
</dbReference>
<dbReference type="NCBIfam" id="TIGR00756">
    <property type="entry name" value="PPR"/>
    <property type="match status" value="1"/>
</dbReference>
<dbReference type="STRING" id="1569628.A0A316UQ72"/>
<dbReference type="AlphaFoldDB" id="A0A316UQ72"/>
<keyword evidence="2" id="KW-0677">Repeat</keyword>
<feature type="region of interest" description="Disordered" evidence="6">
    <location>
        <begin position="31"/>
        <end position="62"/>
    </location>
</feature>
<keyword evidence="8" id="KW-1185">Reference proteome</keyword>
<dbReference type="Gene3D" id="1.25.40.10">
    <property type="entry name" value="Tetratricopeptide repeat domain"/>
    <property type="match status" value="3"/>
</dbReference>
<feature type="region of interest" description="Disordered" evidence="6">
    <location>
        <begin position="978"/>
        <end position="1002"/>
    </location>
</feature>
<dbReference type="InterPro" id="IPR002885">
    <property type="entry name" value="PPR_rpt"/>
</dbReference>
<dbReference type="PROSITE" id="PS51375">
    <property type="entry name" value="PPR"/>
    <property type="match status" value="3"/>
</dbReference>
<feature type="region of interest" description="Disordered" evidence="6">
    <location>
        <begin position="463"/>
        <end position="509"/>
    </location>
</feature>
<protein>
    <recommendedName>
        <fullName evidence="9">Pentacotripeptide-repeat region of PRORP domain-containing protein</fullName>
    </recommendedName>
</protein>
<dbReference type="OrthoDB" id="411857at2759"/>
<evidence type="ECO:0000256" key="4">
    <source>
        <dbReference type="ARBA" id="ARBA00044511"/>
    </source>
</evidence>
<comment type="function">
    <text evidence="3">Regulates mitochondrial small subunit maturation by controlling 15S rRNA 5'-end processing. Localizes to the 5' precursor of the 15S rRNA in a position that is subsequently occupied by mS47 in the mature yeast mtSSU. Uses structure and sequence-specific RNA recognition, binding to a single-stranded region of the precursor and specifically recognizing bases -6 to -1. The exchange of Ccm1 for mS47 is coupled to the irreversible removal of precursor rRNA that is accompanied by conformational changes of the mitoribosomal proteins uS5m and mS26. These conformational changes signal completion of 5'-end rRNA processing through protection of the mature 5'-end of the 15S rRNA and stabilization of mS47. The removal of the 5' precursor together with the dissociation of Ccm1 may be catalyzed by the 5'-3' exoribonuclease Pet127. Involved in the specific removal of group I introns in mitochondrial encoded transcripts.</text>
</comment>
<name>A0A316UQ72_9BASI</name>
<feature type="compositionally biased region" description="Low complexity" evidence="6">
    <location>
        <begin position="476"/>
        <end position="504"/>
    </location>
</feature>
<feature type="repeat" description="PPR" evidence="5">
    <location>
        <begin position="858"/>
        <end position="892"/>
    </location>
</feature>
<gene>
    <name evidence="7" type="ORF">BDZ90DRAFT_260527</name>
</gene>
<evidence type="ECO:0008006" key="9">
    <source>
        <dbReference type="Google" id="ProtNLM"/>
    </source>
</evidence>
<dbReference type="RefSeq" id="XP_025362059.1">
    <property type="nucleotide sequence ID" value="XM_025508266.1"/>
</dbReference>
<comment type="subunit">
    <text evidence="4">Binds to mitochondrial small subunit 15S rRNA.</text>
</comment>
<feature type="repeat" description="PPR" evidence="5">
    <location>
        <begin position="291"/>
        <end position="325"/>
    </location>
</feature>
<evidence type="ECO:0000256" key="6">
    <source>
        <dbReference type="SAM" id="MobiDB-lite"/>
    </source>
</evidence>
<evidence type="ECO:0000313" key="7">
    <source>
        <dbReference type="EMBL" id="PWN27447.1"/>
    </source>
</evidence>
<evidence type="ECO:0000256" key="5">
    <source>
        <dbReference type="PROSITE-ProRule" id="PRU00708"/>
    </source>
</evidence>
<dbReference type="Pfam" id="PF13812">
    <property type="entry name" value="PPR_3"/>
    <property type="match status" value="2"/>
</dbReference>
<reference evidence="7 8" key="1">
    <citation type="journal article" date="2018" name="Mol. Biol. Evol.">
        <title>Broad Genomic Sampling Reveals a Smut Pathogenic Ancestry of the Fungal Clade Ustilaginomycotina.</title>
        <authorList>
            <person name="Kijpornyongpan T."/>
            <person name="Mondo S.J."/>
            <person name="Barry K."/>
            <person name="Sandor L."/>
            <person name="Lee J."/>
            <person name="Lipzen A."/>
            <person name="Pangilinan J."/>
            <person name="LaButti K."/>
            <person name="Hainaut M."/>
            <person name="Henrissat B."/>
            <person name="Grigoriev I.V."/>
            <person name="Spatafora J.W."/>
            <person name="Aime M.C."/>
        </authorList>
    </citation>
    <scope>NUCLEOTIDE SEQUENCE [LARGE SCALE GENOMIC DNA]</scope>
    <source>
        <strain evidence="7 8">MCA 5214</strain>
    </source>
</reference>
<dbReference type="GeneID" id="37030089"/>
<evidence type="ECO:0000313" key="8">
    <source>
        <dbReference type="Proteomes" id="UP000245884"/>
    </source>
</evidence>
<feature type="compositionally biased region" description="Low complexity" evidence="6">
    <location>
        <begin position="979"/>
        <end position="998"/>
    </location>
</feature>
<proteinExistence type="inferred from homology"/>
<feature type="compositionally biased region" description="Polar residues" evidence="6">
    <location>
        <begin position="463"/>
        <end position="475"/>
    </location>
</feature>
<dbReference type="Pfam" id="PF01535">
    <property type="entry name" value="PPR"/>
    <property type="match status" value="1"/>
</dbReference>
<dbReference type="Proteomes" id="UP000245884">
    <property type="component" value="Unassembled WGS sequence"/>
</dbReference>
<organism evidence="7 8">
    <name type="scientific">Jaminaea rosea</name>
    <dbReference type="NCBI Taxonomy" id="1569628"/>
    <lineage>
        <taxon>Eukaryota</taxon>
        <taxon>Fungi</taxon>
        <taxon>Dikarya</taxon>
        <taxon>Basidiomycota</taxon>
        <taxon>Ustilaginomycotina</taxon>
        <taxon>Exobasidiomycetes</taxon>
        <taxon>Microstromatales</taxon>
        <taxon>Microstromatales incertae sedis</taxon>
        <taxon>Jaminaea</taxon>
    </lineage>
</organism>
<dbReference type="InterPro" id="IPR011990">
    <property type="entry name" value="TPR-like_helical_dom_sf"/>
</dbReference>
<dbReference type="EMBL" id="KZ819668">
    <property type="protein sequence ID" value="PWN27447.1"/>
    <property type="molecule type" value="Genomic_DNA"/>
</dbReference>
<dbReference type="PANTHER" id="PTHR47447">
    <property type="entry name" value="OS03G0856100 PROTEIN"/>
    <property type="match status" value="1"/>
</dbReference>
<evidence type="ECO:0000256" key="2">
    <source>
        <dbReference type="ARBA" id="ARBA00022737"/>
    </source>
</evidence>
<feature type="region of interest" description="Disordered" evidence="6">
    <location>
        <begin position="931"/>
        <end position="962"/>
    </location>
</feature>
<evidence type="ECO:0000256" key="3">
    <source>
        <dbReference type="ARBA" id="ARBA00044493"/>
    </source>
</evidence>
<accession>A0A316UQ72</accession>
<feature type="repeat" description="PPR" evidence="5">
    <location>
        <begin position="677"/>
        <end position="711"/>
    </location>
</feature>